<feature type="region of interest" description="Disordered" evidence="1">
    <location>
        <begin position="580"/>
        <end position="601"/>
    </location>
</feature>
<keyword evidence="3" id="KW-1185">Reference proteome</keyword>
<dbReference type="EMBL" id="AP028214">
    <property type="protein sequence ID" value="BEI90061.1"/>
    <property type="molecule type" value="Genomic_DNA"/>
</dbReference>
<proteinExistence type="predicted"/>
<reference evidence="2" key="1">
    <citation type="journal article" date="2023" name="BMC Genomics">
        <title>Chromosome-level genome assemblies of Cutaneotrichosporon spp. (Trichosporonales, Basidiomycota) reveal imbalanced evolution between nucleotide sequences and chromosome synteny.</title>
        <authorList>
            <person name="Kobayashi Y."/>
            <person name="Kayamori A."/>
            <person name="Aoki K."/>
            <person name="Shiwa Y."/>
            <person name="Matsutani M."/>
            <person name="Fujita N."/>
            <person name="Sugita T."/>
            <person name="Iwasaki W."/>
            <person name="Tanaka N."/>
            <person name="Takashima M."/>
        </authorList>
    </citation>
    <scope>NUCLEOTIDE SEQUENCE</scope>
    <source>
        <strain evidence="2">HIS019</strain>
    </source>
</reference>
<sequence>MSASRVRSRSSPAILSTPVGISESARCLSYVTHAAIVHKIALFACTPTKLAFRATCRSLRLLLDPEIFEHAILSADERLRSPDTTRGYLPAPPLTLDDGAWPLRLQHVRILDLGAPTGPGFARAKVEMSGLEMIRGAKFFFNGSYSLSDRSVGTMVDTVNLCGPPPGAIFAGRANKHVFNVVFDPTAEYVSHAYLYFPSGTARHLVFIFTPDCSSAGRVVRAHNVLCSVVGRILWPLWGCRDPESVTFVGLAELDRRSLGLPLSSSSLDVELAVRVALGIVAFQQPITHEADVSNFLAAVKFLSRAEYRAAVGECAYALETGVESSAKAPLDHMCYPHILDRVVTLAPWESTLRLRGVSRRLKGRADAALFRHIVVLPGSLPHLFYVRGAGGRLPALSCWDALHDRLVDDSIRPLFAHTRVLDIPFELDHSIAALVSKLLPNLEVVRNVTKQQTQLMSTVTEVRYRPLGFFEQQNVLRFVPNARGSNARLVVNHLYDAACPTASELPLLSSARGQPGQVVFVFSPFQFPTLGKARPVDQFLDDVLAYIVSAVCRRRMGREAARLTLVGVSEMVAAASVSSGSAENTESANPSGAESTRSPLLDPDAYADGRLASTLLQRAFDERGPEWRVPSVGDPAENLCFVSRAEYVTNDTTFWETQVPPLAALYAVGWK</sequence>
<dbReference type="AlphaFoldDB" id="A0AA48IEZ0"/>
<evidence type="ECO:0000313" key="2">
    <source>
        <dbReference type="EMBL" id="BEI90061.1"/>
    </source>
</evidence>
<accession>A0AA48IEZ0</accession>
<evidence type="ECO:0000256" key="1">
    <source>
        <dbReference type="SAM" id="MobiDB-lite"/>
    </source>
</evidence>
<name>A0AA48IEZ0_9TREE</name>
<protein>
    <submittedName>
        <fullName evidence="2">Uncharacterized protein</fullName>
    </submittedName>
</protein>
<dbReference type="RefSeq" id="XP_060455327.1">
    <property type="nucleotide sequence ID" value="XM_060598543.1"/>
</dbReference>
<gene>
    <name evidence="2" type="ORF">CcaverHIS019_0301310</name>
</gene>
<organism evidence="2 3">
    <name type="scientific">Cutaneotrichosporon cavernicola</name>
    <dbReference type="NCBI Taxonomy" id="279322"/>
    <lineage>
        <taxon>Eukaryota</taxon>
        <taxon>Fungi</taxon>
        <taxon>Dikarya</taxon>
        <taxon>Basidiomycota</taxon>
        <taxon>Agaricomycotina</taxon>
        <taxon>Tremellomycetes</taxon>
        <taxon>Trichosporonales</taxon>
        <taxon>Trichosporonaceae</taxon>
        <taxon>Cutaneotrichosporon</taxon>
    </lineage>
</organism>
<evidence type="ECO:0000313" key="3">
    <source>
        <dbReference type="Proteomes" id="UP001233271"/>
    </source>
</evidence>
<dbReference type="Proteomes" id="UP001233271">
    <property type="component" value="Chromosome 3"/>
</dbReference>
<dbReference type="KEGG" id="ccac:CcaHIS019_0301310"/>
<feature type="compositionally biased region" description="Polar residues" evidence="1">
    <location>
        <begin position="585"/>
        <end position="599"/>
    </location>
</feature>
<dbReference type="GeneID" id="85493932"/>